<reference evidence="2 3" key="2">
    <citation type="submission" date="2019-03" db="EMBL/GenBank/DDBJ databases">
        <title>Bradyrhizobium strains diversity.</title>
        <authorList>
            <person name="Urquiaga M.C.O."/>
            <person name="Hungria M."/>
            <person name="Delamuta J.R.M."/>
            <person name="Klepa M.S."/>
        </authorList>
    </citation>
    <scope>NUCLEOTIDE SEQUENCE [LARGE SCALE GENOMIC DNA]</scope>
    <source>
        <strain evidence="2 3">CNPSo 3426</strain>
    </source>
</reference>
<evidence type="ECO:0000313" key="2">
    <source>
        <dbReference type="EMBL" id="TFV68050.1"/>
    </source>
</evidence>
<dbReference type="OrthoDB" id="8231871at2"/>
<comment type="caution">
    <text evidence="1">The sequence shown here is derived from an EMBL/GenBank/DDBJ whole genome shotgun (WGS) entry which is preliminary data.</text>
</comment>
<dbReference type="EMBL" id="SPQS01000048">
    <property type="protein sequence ID" value="TFV68050.1"/>
    <property type="molecule type" value="Genomic_DNA"/>
</dbReference>
<dbReference type="Proteomes" id="UP000298225">
    <property type="component" value="Unassembled WGS sequence"/>
</dbReference>
<dbReference type="EMBL" id="SPQU01000049">
    <property type="protein sequence ID" value="TFV29487.1"/>
    <property type="molecule type" value="Genomic_DNA"/>
</dbReference>
<keyword evidence="4" id="KW-1185">Reference proteome</keyword>
<proteinExistence type="predicted"/>
<protein>
    <submittedName>
        <fullName evidence="1">Uncharacterized protein</fullName>
    </submittedName>
</protein>
<accession>A0A4Y9KPK3</accession>
<gene>
    <name evidence="2" type="ORF">E4K64_37590</name>
    <name evidence="1" type="ORF">E4K66_37570</name>
</gene>
<evidence type="ECO:0000313" key="4">
    <source>
        <dbReference type="Proteomes" id="UP000298225"/>
    </source>
</evidence>
<dbReference type="RefSeq" id="WP_126261803.1">
    <property type="nucleotide sequence ID" value="NZ_SPQS01000048.1"/>
</dbReference>
<reference evidence="1 4" key="1">
    <citation type="submission" date="2019-03" db="EMBL/GenBank/DDBJ databases">
        <title>Bradyrhizobium strains diversity isolated from Chamaecrista fasciculata.</title>
        <authorList>
            <person name="Urquiaga M.C.O."/>
            <person name="Hungria M."/>
            <person name="Delamuta J.R.M."/>
        </authorList>
    </citation>
    <scope>NUCLEOTIDE SEQUENCE [LARGE SCALE GENOMIC DNA]</scope>
    <source>
        <strain evidence="1 4">CNPSo 3424</strain>
    </source>
</reference>
<dbReference type="AlphaFoldDB" id="A0A4Y9KPK3"/>
<name>A0A4Y9KPK3_9BRAD</name>
<organism evidence="1 4">
    <name type="scientific">Bradyrhizobium frederickii</name>
    <dbReference type="NCBI Taxonomy" id="2560054"/>
    <lineage>
        <taxon>Bacteria</taxon>
        <taxon>Pseudomonadati</taxon>
        <taxon>Pseudomonadota</taxon>
        <taxon>Alphaproteobacteria</taxon>
        <taxon>Hyphomicrobiales</taxon>
        <taxon>Nitrobacteraceae</taxon>
        <taxon>Bradyrhizobium</taxon>
    </lineage>
</organism>
<evidence type="ECO:0000313" key="3">
    <source>
        <dbReference type="Proteomes" id="UP000297700"/>
    </source>
</evidence>
<sequence>MDDRQTTEHLVRDRDSVRMSLFSSSLTSDSRSGLLRRLTEVAFLACVTNDVVRARRIAKGLGVIAPGSRESVIAYALADLTAGDIPAALERLDPLAKANDAYGMAFQALALGLNGRLSERDTVLRHLPSREPGLDGLLIALGQTAPADTAGKDS</sequence>
<accession>A0A4Y9NJL8</accession>
<dbReference type="Proteomes" id="UP000297700">
    <property type="component" value="Unassembled WGS sequence"/>
</dbReference>
<evidence type="ECO:0000313" key="1">
    <source>
        <dbReference type="EMBL" id="TFV29487.1"/>
    </source>
</evidence>